<evidence type="ECO:0000256" key="1">
    <source>
        <dbReference type="SAM" id="MobiDB-lite"/>
    </source>
</evidence>
<evidence type="ECO:0000313" key="4">
    <source>
        <dbReference type="Proteomes" id="UP000250140"/>
    </source>
</evidence>
<organism evidence="3 4">
    <name type="scientific">Glonium stellatum</name>
    <dbReference type="NCBI Taxonomy" id="574774"/>
    <lineage>
        <taxon>Eukaryota</taxon>
        <taxon>Fungi</taxon>
        <taxon>Dikarya</taxon>
        <taxon>Ascomycota</taxon>
        <taxon>Pezizomycotina</taxon>
        <taxon>Dothideomycetes</taxon>
        <taxon>Pleosporomycetidae</taxon>
        <taxon>Gloniales</taxon>
        <taxon>Gloniaceae</taxon>
        <taxon>Glonium</taxon>
    </lineage>
</organism>
<dbReference type="EMBL" id="KV750565">
    <property type="protein sequence ID" value="OCL04221.1"/>
    <property type="molecule type" value="Genomic_DNA"/>
</dbReference>
<evidence type="ECO:0000256" key="2">
    <source>
        <dbReference type="SAM" id="SignalP"/>
    </source>
</evidence>
<feature type="chain" id="PRO_5034467669" evidence="2">
    <location>
        <begin position="16"/>
        <end position="234"/>
    </location>
</feature>
<evidence type="ECO:0000313" key="3">
    <source>
        <dbReference type="EMBL" id="OCL04221.1"/>
    </source>
</evidence>
<feature type="region of interest" description="Disordered" evidence="1">
    <location>
        <begin position="182"/>
        <end position="216"/>
    </location>
</feature>
<dbReference type="AlphaFoldDB" id="A0A8E2ESW4"/>
<keyword evidence="4" id="KW-1185">Reference proteome</keyword>
<feature type="signal peptide" evidence="2">
    <location>
        <begin position="1"/>
        <end position="15"/>
    </location>
</feature>
<keyword evidence="2" id="KW-0732">Signal</keyword>
<sequence length="234" mass="24996">MRGLLEIALLGLGGGIFNSCMVRENSDETRRSDAGNTSNTGDIAGITGITTGITGNTINTANIVRMLNIASTDVIGENRRNEAGPSMGQMGFNGVQWGQWVAGSMVWPVVEVLEEKGIFAAGKHVADRNGEMINKVIRAINEAINEDSSKQMPAQGAVRHLQALLFYFFVGLTLTQPNSILLSQTRSPPSRVEGKSRGGRRTAASEKTQDGTNLTQTCVTRRRGNENGGIASCT</sequence>
<accession>A0A8E2ESW4</accession>
<proteinExistence type="predicted"/>
<reference evidence="3 4" key="1">
    <citation type="journal article" date="2016" name="Nat. Commun.">
        <title>Ectomycorrhizal ecology is imprinted in the genome of the dominant symbiotic fungus Cenococcum geophilum.</title>
        <authorList>
            <consortium name="DOE Joint Genome Institute"/>
            <person name="Peter M."/>
            <person name="Kohler A."/>
            <person name="Ohm R.A."/>
            <person name="Kuo A."/>
            <person name="Krutzmann J."/>
            <person name="Morin E."/>
            <person name="Arend M."/>
            <person name="Barry K.W."/>
            <person name="Binder M."/>
            <person name="Choi C."/>
            <person name="Clum A."/>
            <person name="Copeland A."/>
            <person name="Grisel N."/>
            <person name="Haridas S."/>
            <person name="Kipfer T."/>
            <person name="LaButti K."/>
            <person name="Lindquist E."/>
            <person name="Lipzen A."/>
            <person name="Maire R."/>
            <person name="Meier B."/>
            <person name="Mihaltcheva S."/>
            <person name="Molinier V."/>
            <person name="Murat C."/>
            <person name="Poggeler S."/>
            <person name="Quandt C.A."/>
            <person name="Sperisen C."/>
            <person name="Tritt A."/>
            <person name="Tisserant E."/>
            <person name="Crous P.W."/>
            <person name="Henrissat B."/>
            <person name="Nehls U."/>
            <person name="Egli S."/>
            <person name="Spatafora J.W."/>
            <person name="Grigoriev I.V."/>
            <person name="Martin F.M."/>
        </authorList>
    </citation>
    <scope>NUCLEOTIDE SEQUENCE [LARGE SCALE GENOMIC DNA]</scope>
    <source>
        <strain evidence="3 4">CBS 207.34</strain>
    </source>
</reference>
<dbReference type="Proteomes" id="UP000250140">
    <property type="component" value="Unassembled WGS sequence"/>
</dbReference>
<name>A0A8E2ESW4_9PEZI</name>
<protein>
    <submittedName>
        <fullName evidence="3">Uncharacterized protein</fullName>
    </submittedName>
</protein>
<gene>
    <name evidence="3" type="ORF">AOQ84DRAFT_380817</name>
</gene>